<organism evidence="2 3">
    <name type="scientific">Cetraspora pellucida</name>
    <dbReference type="NCBI Taxonomy" id="1433469"/>
    <lineage>
        <taxon>Eukaryota</taxon>
        <taxon>Fungi</taxon>
        <taxon>Fungi incertae sedis</taxon>
        <taxon>Mucoromycota</taxon>
        <taxon>Glomeromycotina</taxon>
        <taxon>Glomeromycetes</taxon>
        <taxon>Diversisporales</taxon>
        <taxon>Gigasporaceae</taxon>
        <taxon>Cetraspora</taxon>
    </lineage>
</organism>
<feature type="region of interest" description="Disordered" evidence="1">
    <location>
        <begin position="144"/>
        <end position="194"/>
    </location>
</feature>
<name>A0A9N9ELR5_9GLOM</name>
<accession>A0A9N9ELR5</accession>
<evidence type="ECO:0000256" key="1">
    <source>
        <dbReference type="SAM" id="MobiDB-lite"/>
    </source>
</evidence>
<gene>
    <name evidence="2" type="ORF">CPELLU_LOCUS10914</name>
</gene>
<dbReference type="OrthoDB" id="2417058at2759"/>
<dbReference type="AlphaFoldDB" id="A0A9N9ELR5"/>
<keyword evidence="3" id="KW-1185">Reference proteome</keyword>
<sequence>MPSDERYFSDASKLRTPLRSQVDDISDNNRCLSSVECPEIVRDTPRNPLIGSNIKKNSPIVTERDLALVFRGRRYPIPPQFYDYDDDDNEDFKIRDIKPRNLLPLLLAEATSSSQCADSVESNIKETINDKDEPTTNISITNATKAKRGSDNSSMKPKKRLGQSRNKCITDYGKGTKQNCSKTTITRKSKRAKR</sequence>
<evidence type="ECO:0000313" key="2">
    <source>
        <dbReference type="EMBL" id="CAG8683208.1"/>
    </source>
</evidence>
<dbReference type="EMBL" id="CAJVQA010009284">
    <property type="protein sequence ID" value="CAG8683208.1"/>
    <property type="molecule type" value="Genomic_DNA"/>
</dbReference>
<evidence type="ECO:0000313" key="3">
    <source>
        <dbReference type="Proteomes" id="UP000789759"/>
    </source>
</evidence>
<dbReference type="Proteomes" id="UP000789759">
    <property type="component" value="Unassembled WGS sequence"/>
</dbReference>
<reference evidence="2" key="1">
    <citation type="submission" date="2021-06" db="EMBL/GenBank/DDBJ databases">
        <authorList>
            <person name="Kallberg Y."/>
            <person name="Tangrot J."/>
            <person name="Rosling A."/>
        </authorList>
    </citation>
    <scope>NUCLEOTIDE SEQUENCE</scope>
    <source>
        <strain evidence="2">FL966</strain>
    </source>
</reference>
<comment type="caution">
    <text evidence="2">The sequence shown here is derived from an EMBL/GenBank/DDBJ whole genome shotgun (WGS) entry which is preliminary data.</text>
</comment>
<feature type="compositionally biased region" description="Basic residues" evidence="1">
    <location>
        <begin position="185"/>
        <end position="194"/>
    </location>
</feature>
<proteinExistence type="predicted"/>
<protein>
    <submittedName>
        <fullName evidence="2">24258_t:CDS:1</fullName>
    </submittedName>
</protein>